<evidence type="ECO:0000313" key="3">
    <source>
        <dbReference type="Proteomes" id="UP000248724"/>
    </source>
</evidence>
<protein>
    <submittedName>
        <fullName evidence="2">Ethanolamine utilization protein EutA</fullName>
    </submittedName>
</protein>
<gene>
    <name evidence="2" type="ORF">DLM65_08050</name>
</gene>
<evidence type="ECO:0000259" key="1">
    <source>
        <dbReference type="Pfam" id="PF12728"/>
    </source>
</evidence>
<accession>A0A2W5Z4V9</accession>
<dbReference type="InterPro" id="IPR041657">
    <property type="entry name" value="HTH_17"/>
</dbReference>
<reference evidence="2 3" key="1">
    <citation type="journal article" date="2017" name="Nature">
        <title>Atmospheric trace gases support primary production in Antarctic desert surface soil.</title>
        <authorList>
            <person name="Ji M."/>
            <person name="Greening C."/>
            <person name="Vanwonterghem I."/>
            <person name="Carere C.R."/>
            <person name="Bay S.K."/>
            <person name="Steen J.A."/>
            <person name="Montgomery K."/>
            <person name="Lines T."/>
            <person name="Beardall J."/>
            <person name="van Dorst J."/>
            <person name="Snape I."/>
            <person name="Stott M.B."/>
            <person name="Hugenholtz P."/>
            <person name="Ferrari B.C."/>
        </authorList>
    </citation>
    <scope>NUCLEOTIDE SEQUENCE [LARGE SCALE GENOMIC DNA]</scope>
    <source>
        <strain evidence="2">RRmetagenome_bin12</strain>
    </source>
</reference>
<comment type="caution">
    <text evidence="2">The sequence shown here is derived from an EMBL/GenBank/DDBJ whole genome shotgun (WGS) entry which is preliminary data.</text>
</comment>
<sequence>MESTTAPRSATDTPLRLLVPVAEAKRLLGDISTATFYRLTGSGRLRSVRVGGRRFVRRGDLDRFVADLDE</sequence>
<organism evidence="2 3">
    <name type="scientific">Candidatus Aeolococcus gillhamiae</name>
    <dbReference type="NCBI Taxonomy" id="3127015"/>
    <lineage>
        <taxon>Bacteria</taxon>
        <taxon>Bacillati</taxon>
        <taxon>Candidatus Dormiibacterota</taxon>
        <taxon>Candidatus Dormibacteria</taxon>
        <taxon>Candidatus Aeolococcales</taxon>
        <taxon>Candidatus Aeolococcaceae</taxon>
        <taxon>Candidatus Aeolococcus</taxon>
    </lineage>
</organism>
<proteinExistence type="predicted"/>
<evidence type="ECO:0000313" key="2">
    <source>
        <dbReference type="EMBL" id="PZR80379.1"/>
    </source>
</evidence>
<name>A0A2W5Z4V9_9BACT</name>
<dbReference type="EMBL" id="QHBU01000153">
    <property type="protein sequence ID" value="PZR80379.1"/>
    <property type="molecule type" value="Genomic_DNA"/>
</dbReference>
<dbReference type="AlphaFoldDB" id="A0A2W5Z4V9"/>
<dbReference type="Pfam" id="PF12728">
    <property type="entry name" value="HTH_17"/>
    <property type="match status" value="1"/>
</dbReference>
<feature type="domain" description="Helix-turn-helix" evidence="1">
    <location>
        <begin position="21"/>
        <end position="66"/>
    </location>
</feature>
<dbReference type="Proteomes" id="UP000248724">
    <property type="component" value="Unassembled WGS sequence"/>
</dbReference>